<keyword evidence="2" id="KW-1185">Reference proteome</keyword>
<comment type="caution">
    <text evidence="1">The sequence shown here is derived from an EMBL/GenBank/DDBJ whole genome shotgun (WGS) entry which is preliminary data.</text>
</comment>
<protein>
    <submittedName>
        <fullName evidence="1">Uncharacterized protein</fullName>
    </submittedName>
</protein>
<reference evidence="1 2" key="1">
    <citation type="submission" date="2013-03" db="EMBL/GenBank/DDBJ databases">
        <title>The Genome Sequence of Capronia coronata CBS 617.96.</title>
        <authorList>
            <consortium name="The Broad Institute Genomics Platform"/>
            <person name="Cuomo C."/>
            <person name="de Hoog S."/>
            <person name="Gorbushina A."/>
            <person name="Walker B."/>
            <person name="Young S.K."/>
            <person name="Zeng Q."/>
            <person name="Gargeya S."/>
            <person name="Fitzgerald M."/>
            <person name="Haas B."/>
            <person name="Abouelleil A."/>
            <person name="Allen A.W."/>
            <person name="Alvarado L."/>
            <person name="Arachchi H.M."/>
            <person name="Berlin A.M."/>
            <person name="Chapman S.B."/>
            <person name="Gainer-Dewar J."/>
            <person name="Goldberg J."/>
            <person name="Griggs A."/>
            <person name="Gujja S."/>
            <person name="Hansen M."/>
            <person name="Howarth C."/>
            <person name="Imamovic A."/>
            <person name="Ireland A."/>
            <person name="Larimer J."/>
            <person name="McCowan C."/>
            <person name="Murphy C."/>
            <person name="Pearson M."/>
            <person name="Poon T.W."/>
            <person name="Priest M."/>
            <person name="Roberts A."/>
            <person name="Saif S."/>
            <person name="Shea T."/>
            <person name="Sisk P."/>
            <person name="Sykes S."/>
            <person name="Wortman J."/>
            <person name="Nusbaum C."/>
            <person name="Birren B."/>
        </authorList>
    </citation>
    <scope>NUCLEOTIDE SEQUENCE [LARGE SCALE GENOMIC DNA]</scope>
    <source>
        <strain evidence="1 2">CBS 617.96</strain>
    </source>
</reference>
<evidence type="ECO:0000313" key="2">
    <source>
        <dbReference type="Proteomes" id="UP000019484"/>
    </source>
</evidence>
<dbReference type="GeneID" id="19154923"/>
<organism evidence="1 2">
    <name type="scientific">Capronia coronata CBS 617.96</name>
    <dbReference type="NCBI Taxonomy" id="1182541"/>
    <lineage>
        <taxon>Eukaryota</taxon>
        <taxon>Fungi</taxon>
        <taxon>Dikarya</taxon>
        <taxon>Ascomycota</taxon>
        <taxon>Pezizomycotina</taxon>
        <taxon>Eurotiomycetes</taxon>
        <taxon>Chaetothyriomycetidae</taxon>
        <taxon>Chaetothyriales</taxon>
        <taxon>Herpotrichiellaceae</taxon>
        <taxon>Capronia</taxon>
    </lineage>
</organism>
<dbReference type="RefSeq" id="XP_007719124.1">
    <property type="nucleotide sequence ID" value="XM_007720934.1"/>
</dbReference>
<dbReference type="Proteomes" id="UP000019484">
    <property type="component" value="Unassembled WGS sequence"/>
</dbReference>
<gene>
    <name evidence="1" type="ORF">A1O1_00013</name>
</gene>
<sequence length="80" mass="9119">MEDPDSDTPALSGLALQALEDFRAEQALQFDGFEQLDYSHDLAMSNDKALSMEMFPENWNASQFWVGRTPLVYGLFLTRQ</sequence>
<proteinExistence type="predicted"/>
<evidence type="ECO:0000313" key="1">
    <source>
        <dbReference type="EMBL" id="EXJ94895.1"/>
    </source>
</evidence>
<accession>W9YZ03</accession>
<dbReference type="OrthoDB" id="206354at2759"/>
<dbReference type="AlphaFoldDB" id="W9YZ03"/>
<name>W9YZ03_9EURO</name>
<dbReference type="EMBL" id="AMWN01000001">
    <property type="protein sequence ID" value="EXJ94895.1"/>
    <property type="molecule type" value="Genomic_DNA"/>
</dbReference>
<dbReference type="HOGENOM" id="CLU_2589519_0_0_1"/>